<dbReference type="InterPro" id="IPR003690">
    <property type="entry name" value="MTERF"/>
</dbReference>
<comment type="caution">
    <text evidence="4">The sequence shown here is derived from an EMBL/GenBank/DDBJ whole genome shotgun (WGS) entry which is preliminary data.</text>
</comment>
<keyword evidence="3" id="KW-0809">Transit peptide</keyword>
<evidence type="ECO:0000313" key="4">
    <source>
        <dbReference type="EMBL" id="KAJ0961272.1"/>
    </source>
</evidence>
<keyword evidence="5" id="KW-1185">Reference proteome</keyword>
<evidence type="ECO:0000256" key="1">
    <source>
        <dbReference type="ARBA" id="ARBA00007692"/>
    </source>
</evidence>
<evidence type="ECO:0000256" key="3">
    <source>
        <dbReference type="ARBA" id="ARBA00022946"/>
    </source>
</evidence>
<dbReference type="OrthoDB" id="764594at2759"/>
<keyword evidence="2" id="KW-0804">Transcription</keyword>
<gene>
    <name evidence="4" type="ORF">J5N97_000730</name>
</gene>
<evidence type="ECO:0000256" key="2">
    <source>
        <dbReference type="ARBA" id="ARBA00022472"/>
    </source>
</evidence>
<dbReference type="Pfam" id="PF02536">
    <property type="entry name" value="mTERF"/>
    <property type="match status" value="1"/>
</dbReference>
<dbReference type="AlphaFoldDB" id="A0A9D5BV31"/>
<name>A0A9D5BV31_9LILI</name>
<dbReference type="GO" id="GO:0006353">
    <property type="term" value="P:DNA-templated transcription termination"/>
    <property type="evidence" value="ECO:0007669"/>
    <property type="project" value="UniProtKB-KW"/>
</dbReference>
<sequence length="140" mass="16157">MKKALKVFRGKGDELQDRYDFLVKAGFAANDVSNMIKMSPHILNQKIDVLQNKLDFLLNNLGYPLSSLVVFPSYMSYTVGRVKLRFLMYDWLKDREKAKPGLALSSILACSDKMFMKRFVNCHPIGPEVWENFKKRLSTS</sequence>
<accession>A0A9D5BV31</accession>
<dbReference type="EMBL" id="JAGGNH010000031">
    <property type="protein sequence ID" value="KAJ0961272.1"/>
    <property type="molecule type" value="Genomic_DNA"/>
</dbReference>
<keyword evidence="2" id="KW-0806">Transcription termination</keyword>
<organism evidence="4 5">
    <name type="scientific">Dioscorea zingiberensis</name>
    <dbReference type="NCBI Taxonomy" id="325984"/>
    <lineage>
        <taxon>Eukaryota</taxon>
        <taxon>Viridiplantae</taxon>
        <taxon>Streptophyta</taxon>
        <taxon>Embryophyta</taxon>
        <taxon>Tracheophyta</taxon>
        <taxon>Spermatophyta</taxon>
        <taxon>Magnoliopsida</taxon>
        <taxon>Liliopsida</taxon>
        <taxon>Dioscoreales</taxon>
        <taxon>Dioscoreaceae</taxon>
        <taxon>Dioscorea</taxon>
    </lineage>
</organism>
<dbReference type="Proteomes" id="UP001085076">
    <property type="component" value="Unassembled WGS sequence"/>
</dbReference>
<comment type="similarity">
    <text evidence="1">Belongs to the mTERF family.</text>
</comment>
<reference evidence="4 5" key="1">
    <citation type="journal article" date="2022" name="Hortic Res">
        <title>The genome of Dioscorea zingiberensis sheds light on the biosynthesis, origin and evolution of the medicinally important diosgenin saponins.</title>
        <authorList>
            <person name="Li Y."/>
            <person name="Tan C."/>
            <person name="Li Z."/>
            <person name="Guo J."/>
            <person name="Li S."/>
            <person name="Chen X."/>
            <person name="Wang C."/>
            <person name="Dai X."/>
            <person name="Yang H."/>
            <person name="Song W."/>
            <person name="Hou L."/>
            <person name="Xu J."/>
            <person name="Tong Z."/>
            <person name="Xu A."/>
            <person name="Yuan X."/>
            <person name="Wang W."/>
            <person name="Yang Q."/>
            <person name="Chen L."/>
            <person name="Sun Z."/>
            <person name="Wang K."/>
            <person name="Pan B."/>
            <person name="Chen J."/>
            <person name="Bao Y."/>
            <person name="Liu F."/>
            <person name="Qi X."/>
            <person name="Gang D.R."/>
            <person name="Wen J."/>
            <person name="Li J."/>
        </authorList>
    </citation>
    <scope>NUCLEOTIDE SEQUENCE [LARGE SCALE GENOMIC DNA]</scope>
    <source>
        <strain evidence="4">Dzin_1.0</strain>
    </source>
</reference>
<dbReference type="PANTHER" id="PTHR13068">
    <property type="entry name" value="CGI-12 PROTEIN-RELATED"/>
    <property type="match status" value="1"/>
</dbReference>
<protein>
    <submittedName>
        <fullName evidence="4">Uncharacterized protein</fullName>
    </submittedName>
</protein>
<keyword evidence="2" id="KW-0805">Transcription regulation</keyword>
<dbReference type="GO" id="GO:0003676">
    <property type="term" value="F:nucleic acid binding"/>
    <property type="evidence" value="ECO:0007669"/>
    <property type="project" value="InterPro"/>
</dbReference>
<dbReference type="Gene3D" id="1.25.70.10">
    <property type="entry name" value="Transcription termination factor 3, mitochondrial"/>
    <property type="match status" value="1"/>
</dbReference>
<dbReference type="PANTHER" id="PTHR13068:SF38">
    <property type="entry name" value="TRANSCRIPTION TERMINATION FACTOR FAMILY PROTEIN"/>
    <property type="match status" value="1"/>
</dbReference>
<evidence type="ECO:0000313" key="5">
    <source>
        <dbReference type="Proteomes" id="UP001085076"/>
    </source>
</evidence>
<dbReference type="InterPro" id="IPR038538">
    <property type="entry name" value="MTERF_sf"/>
</dbReference>
<proteinExistence type="inferred from homology"/>